<evidence type="ECO:0000313" key="3">
    <source>
        <dbReference type="EMBL" id="MBC8580357.1"/>
    </source>
</evidence>
<feature type="transmembrane region" description="Helical" evidence="1">
    <location>
        <begin position="21"/>
        <end position="40"/>
    </location>
</feature>
<feature type="domain" description="Helix-hairpin-helix DNA-binding motif class 1" evidence="2">
    <location>
        <begin position="167"/>
        <end position="186"/>
    </location>
</feature>
<comment type="caution">
    <text evidence="3">The sequence shown here is derived from an EMBL/GenBank/DDBJ whole genome shotgun (WGS) entry which is preliminary data.</text>
</comment>
<reference evidence="3" key="1">
    <citation type="submission" date="2020-08" db="EMBL/GenBank/DDBJ databases">
        <title>Genome public.</title>
        <authorList>
            <person name="Liu C."/>
            <person name="Sun Q."/>
        </authorList>
    </citation>
    <scope>NUCLEOTIDE SEQUENCE</scope>
    <source>
        <strain evidence="3">NSJ-12</strain>
    </source>
</reference>
<dbReference type="EMBL" id="JACRSY010000020">
    <property type="protein sequence ID" value="MBC8580357.1"/>
    <property type="molecule type" value="Genomic_DNA"/>
</dbReference>
<dbReference type="SMART" id="SM00278">
    <property type="entry name" value="HhH1"/>
    <property type="match status" value="2"/>
</dbReference>
<keyword evidence="1" id="KW-0472">Membrane</keyword>
<dbReference type="PANTHER" id="PTHR21180:SF32">
    <property type="entry name" value="ENDONUCLEASE_EXONUCLEASE_PHOSPHATASE FAMILY DOMAIN-CONTAINING PROTEIN 1"/>
    <property type="match status" value="1"/>
</dbReference>
<dbReference type="InterPro" id="IPR019554">
    <property type="entry name" value="Soluble_ligand-bd"/>
</dbReference>
<evidence type="ECO:0000259" key="2">
    <source>
        <dbReference type="SMART" id="SM00278"/>
    </source>
</evidence>
<keyword evidence="4" id="KW-1185">Reference proteome</keyword>
<keyword evidence="1" id="KW-1133">Transmembrane helix</keyword>
<protein>
    <submittedName>
        <fullName evidence="3">Helix-hairpin-helix domain-containing protein</fullName>
    </submittedName>
</protein>
<dbReference type="SUPFAM" id="SSF47781">
    <property type="entry name" value="RuvA domain 2-like"/>
    <property type="match status" value="1"/>
</dbReference>
<dbReference type="Gene3D" id="3.10.560.10">
    <property type="entry name" value="Outer membrane lipoprotein wza domain like"/>
    <property type="match status" value="1"/>
</dbReference>
<dbReference type="RefSeq" id="WP_249333189.1">
    <property type="nucleotide sequence ID" value="NZ_JACRSY010000020.1"/>
</dbReference>
<dbReference type="InterPro" id="IPR051675">
    <property type="entry name" value="Endo/Exo/Phosphatase_dom_1"/>
</dbReference>
<dbReference type="Pfam" id="PF12836">
    <property type="entry name" value="HHH_3"/>
    <property type="match status" value="1"/>
</dbReference>
<dbReference type="AlphaFoldDB" id="A0A926IE29"/>
<evidence type="ECO:0000313" key="4">
    <source>
        <dbReference type="Proteomes" id="UP000655830"/>
    </source>
</evidence>
<dbReference type="InterPro" id="IPR003583">
    <property type="entry name" value="Hlx-hairpin-Hlx_DNA-bd_motif"/>
</dbReference>
<name>A0A926IE29_9FIRM</name>
<feature type="domain" description="Helix-hairpin-helix DNA-binding motif class 1" evidence="2">
    <location>
        <begin position="197"/>
        <end position="216"/>
    </location>
</feature>
<dbReference type="GO" id="GO:0015627">
    <property type="term" value="C:type II protein secretion system complex"/>
    <property type="evidence" value="ECO:0007669"/>
    <property type="project" value="TreeGrafter"/>
</dbReference>
<sequence length="220" mass="25022">MQNMLKLCTRGDYVIKLLNKYKVLFIFILLTVSSLIYSIAHQDQEVIEIIQTTELESLSIDEEVEIPHEQIVSTNKMVPVFICGAIKRPGVYEIREDSLIEEVVMKAGGFTEEANREATNLARVVTAHEQIYIPKVGEEIDKVMDSYDNRLRESESGRTNINTAEIQELEKLPGIGEVKASQIIAYRNEHGLFKNLEELKNVSGIGQKTYEALLEYITIE</sequence>
<dbReference type="GO" id="GO:0015628">
    <property type="term" value="P:protein secretion by the type II secretion system"/>
    <property type="evidence" value="ECO:0007669"/>
    <property type="project" value="TreeGrafter"/>
</dbReference>
<accession>A0A926IE29</accession>
<dbReference type="InterPro" id="IPR004509">
    <property type="entry name" value="Competence_ComEA_HhH"/>
</dbReference>
<keyword evidence="1" id="KW-0812">Transmembrane</keyword>
<dbReference type="PANTHER" id="PTHR21180">
    <property type="entry name" value="ENDONUCLEASE/EXONUCLEASE/PHOSPHATASE FAMILY DOMAIN-CONTAINING PROTEIN 1"/>
    <property type="match status" value="1"/>
</dbReference>
<dbReference type="InterPro" id="IPR010994">
    <property type="entry name" value="RuvA_2-like"/>
</dbReference>
<dbReference type="Proteomes" id="UP000655830">
    <property type="component" value="Unassembled WGS sequence"/>
</dbReference>
<organism evidence="3 4">
    <name type="scientific">Zhenhengia yiwuensis</name>
    <dbReference type="NCBI Taxonomy" id="2763666"/>
    <lineage>
        <taxon>Bacteria</taxon>
        <taxon>Bacillati</taxon>
        <taxon>Bacillota</taxon>
        <taxon>Clostridia</taxon>
        <taxon>Lachnospirales</taxon>
        <taxon>Lachnospiraceae</taxon>
        <taxon>Zhenhengia</taxon>
    </lineage>
</organism>
<dbReference type="Pfam" id="PF10531">
    <property type="entry name" value="SLBB"/>
    <property type="match status" value="1"/>
</dbReference>
<proteinExistence type="predicted"/>
<gene>
    <name evidence="3" type="ORF">H8718_12545</name>
</gene>
<dbReference type="GO" id="GO:0003677">
    <property type="term" value="F:DNA binding"/>
    <property type="evidence" value="ECO:0007669"/>
    <property type="project" value="InterPro"/>
</dbReference>
<dbReference type="Gene3D" id="1.10.150.310">
    <property type="entry name" value="Tex RuvX-like domain-like"/>
    <property type="match status" value="1"/>
</dbReference>
<evidence type="ECO:0000256" key="1">
    <source>
        <dbReference type="SAM" id="Phobius"/>
    </source>
</evidence>
<dbReference type="NCBIfam" id="TIGR00426">
    <property type="entry name" value="competence protein ComEA helix-hairpin-helix repeat region"/>
    <property type="match status" value="1"/>
</dbReference>
<dbReference type="GO" id="GO:0006281">
    <property type="term" value="P:DNA repair"/>
    <property type="evidence" value="ECO:0007669"/>
    <property type="project" value="InterPro"/>
</dbReference>